<dbReference type="RefSeq" id="XP_066720606.1">
    <property type="nucleotide sequence ID" value="XM_066852465.1"/>
</dbReference>
<keyword evidence="2" id="KW-1185">Reference proteome</keyword>
<protein>
    <submittedName>
        <fullName evidence="1">Uncharacterized protein</fullName>
    </submittedName>
</protein>
<dbReference type="GeneID" id="92085528"/>
<accession>A0ABR1WSF6</accession>
<comment type="caution">
    <text evidence="1">The sequence shown here is derived from an EMBL/GenBank/DDBJ whole genome shotgun (WGS) entry which is preliminary data.</text>
</comment>
<evidence type="ECO:0000313" key="1">
    <source>
        <dbReference type="EMBL" id="KAK8086082.1"/>
    </source>
</evidence>
<reference evidence="1 2" key="1">
    <citation type="submission" date="2023-01" db="EMBL/GenBank/DDBJ databases">
        <title>Analysis of 21 Apiospora genomes using comparative genomics revels a genus with tremendous synthesis potential of carbohydrate active enzymes and secondary metabolites.</title>
        <authorList>
            <person name="Sorensen T."/>
        </authorList>
    </citation>
    <scope>NUCLEOTIDE SEQUENCE [LARGE SCALE GENOMIC DNA]</scope>
    <source>
        <strain evidence="1 2">CBS 135458</strain>
    </source>
</reference>
<proteinExistence type="predicted"/>
<name>A0ABR1WSF6_9PEZI</name>
<dbReference type="EMBL" id="JAQQWL010000002">
    <property type="protein sequence ID" value="KAK8086082.1"/>
    <property type="molecule type" value="Genomic_DNA"/>
</dbReference>
<evidence type="ECO:0000313" key="2">
    <source>
        <dbReference type="Proteomes" id="UP001480595"/>
    </source>
</evidence>
<organism evidence="1 2">
    <name type="scientific">Apiospora phragmitis</name>
    <dbReference type="NCBI Taxonomy" id="2905665"/>
    <lineage>
        <taxon>Eukaryota</taxon>
        <taxon>Fungi</taxon>
        <taxon>Dikarya</taxon>
        <taxon>Ascomycota</taxon>
        <taxon>Pezizomycotina</taxon>
        <taxon>Sordariomycetes</taxon>
        <taxon>Xylariomycetidae</taxon>
        <taxon>Amphisphaeriales</taxon>
        <taxon>Apiosporaceae</taxon>
        <taxon>Apiospora</taxon>
    </lineage>
</organism>
<dbReference type="Proteomes" id="UP001480595">
    <property type="component" value="Unassembled WGS sequence"/>
</dbReference>
<sequence length="133" mass="15018">MISRYELSAMVICFTDCDPPIAFGEINCFPFPDSRQRHELSWALPRDEADAIYGLAEESFNDDELQGQEPVRQGAAPPRHEFAPLSGAISTAKFSRSWFDAAVGLLNARCHYSFLPNFHCVLHRLRQLVFISA</sequence>
<gene>
    <name evidence="1" type="ORF">PG994_001056</name>
</gene>